<dbReference type="SFLD" id="SFLDS00003">
    <property type="entry name" value="Haloacid_Dehalogenase"/>
    <property type="match status" value="1"/>
</dbReference>
<gene>
    <name evidence="1" type="ORF">JK636_06260</name>
</gene>
<accession>A0ABS1TAK0</accession>
<dbReference type="InterPro" id="IPR036412">
    <property type="entry name" value="HAD-like_sf"/>
</dbReference>
<dbReference type="CDD" id="cd07516">
    <property type="entry name" value="HAD_Pase"/>
    <property type="match status" value="1"/>
</dbReference>
<proteinExistence type="predicted"/>
<keyword evidence="2" id="KW-1185">Reference proteome</keyword>
<dbReference type="EMBL" id="JAESWC010000002">
    <property type="protein sequence ID" value="MBL4935359.1"/>
    <property type="molecule type" value="Genomic_DNA"/>
</dbReference>
<dbReference type="PRINTS" id="PR00119">
    <property type="entry name" value="CATATPASE"/>
</dbReference>
<dbReference type="RefSeq" id="WP_202747953.1">
    <property type="nucleotide sequence ID" value="NZ_JAESWC010000002.1"/>
</dbReference>
<dbReference type="PROSITE" id="PS01228">
    <property type="entry name" value="COF_1"/>
    <property type="match status" value="1"/>
</dbReference>
<dbReference type="SUPFAM" id="SSF56784">
    <property type="entry name" value="HAD-like"/>
    <property type="match status" value="1"/>
</dbReference>
<dbReference type="InterPro" id="IPR023214">
    <property type="entry name" value="HAD_sf"/>
</dbReference>
<dbReference type="InterPro" id="IPR006379">
    <property type="entry name" value="HAD-SF_hydro_IIB"/>
</dbReference>
<dbReference type="PANTHER" id="PTHR10000:SF8">
    <property type="entry name" value="HAD SUPERFAMILY HYDROLASE-LIKE, TYPE 3"/>
    <property type="match status" value="1"/>
</dbReference>
<dbReference type="NCBIfam" id="TIGR01484">
    <property type="entry name" value="HAD-SF-IIB"/>
    <property type="match status" value="1"/>
</dbReference>
<dbReference type="SFLD" id="SFLDG01144">
    <property type="entry name" value="C2.B.4:_PGP_Like"/>
    <property type="match status" value="1"/>
</dbReference>
<protein>
    <submittedName>
        <fullName evidence="1">HAD family phosphatase</fullName>
    </submittedName>
</protein>
<dbReference type="Pfam" id="PF08282">
    <property type="entry name" value="Hydrolase_3"/>
    <property type="match status" value="1"/>
</dbReference>
<organism evidence="1 2">
    <name type="scientific">Clostridium rhizosphaerae</name>
    <dbReference type="NCBI Taxonomy" id="2803861"/>
    <lineage>
        <taxon>Bacteria</taxon>
        <taxon>Bacillati</taxon>
        <taxon>Bacillota</taxon>
        <taxon>Clostridia</taxon>
        <taxon>Eubacteriales</taxon>
        <taxon>Clostridiaceae</taxon>
        <taxon>Clostridium</taxon>
    </lineage>
</organism>
<dbReference type="PROSITE" id="PS01229">
    <property type="entry name" value="COF_2"/>
    <property type="match status" value="1"/>
</dbReference>
<evidence type="ECO:0000313" key="2">
    <source>
        <dbReference type="Proteomes" id="UP000632377"/>
    </source>
</evidence>
<dbReference type="InterPro" id="IPR000150">
    <property type="entry name" value="Cof"/>
</dbReference>
<dbReference type="NCBIfam" id="TIGR00099">
    <property type="entry name" value="Cof-subfamily"/>
    <property type="match status" value="1"/>
</dbReference>
<name>A0ABS1TAK0_9CLOT</name>
<dbReference type="SFLD" id="SFLDG01140">
    <property type="entry name" value="C2.B:_Phosphomannomutase_and_P"/>
    <property type="match status" value="1"/>
</dbReference>
<reference evidence="1 2" key="1">
    <citation type="submission" date="2021-01" db="EMBL/GenBank/DDBJ databases">
        <title>Genome public.</title>
        <authorList>
            <person name="Liu C."/>
            <person name="Sun Q."/>
        </authorList>
    </citation>
    <scope>NUCLEOTIDE SEQUENCE [LARGE SCALE GENOMIC DNA]</scope>
    <source>
        <strain evidence="1 2">YIM B02515</strain>
    </source>
</reference>
<dbReference type="Gene3D" id="3.40.50.1000">
    <property type="entry name" value="HAD superfamily/HAD-like"/>
    <property type="match status" value="1"/>
</dbReference>
<sequence>MYKLLCTDMDGTLLNSKGKVSEKNLKFIKMAHDKGVKVTICTGRIFTSASYFADLIGVKVPLIAANGAYIREKDREEVIYKSALGYENCKKVLKVLERYGINPHYNSSSIIFTGKISFASANYEKANKDLPKDKQIDIRIIENWDKVFEEYKDEILKCICIDEDIEKIRKAKEELLNYDDLEVVSSNYNNFEVMCKGVSKGRAVEILAGYYNINKEEIICIGDNENDLSMIKYAGLGVAMGNGEKYVKDAADYVTSTNNEDGVAKVIEKFIIS</sequence>
<dbReference type="PANTHER" id="PTHR10000">
    <property type="entry name" value="PHOSPHOSERINE PHOSPHATASE"/>
    <property type="match status" value="1"/>
</dbReference>
<dbReference type="Gene3D" id="3.30.1240.10">
    <property type="match status" value="1"/>
</dbReference>
<dbReference type="Proteomes" id="UP000632377">
    <property type="component" value="Unassembled WGS sequence"/>
</dbReference>
<evidence type="ECO:0000313" key="1">
    <source>
        <dbReference type="EMBL" id="MBL4935359.1"/>
    </source>
</evidence>
<comment type="caution">
    <text evidence="1">The sequence shown here is derived from an EMBL/GenBank/DDBJ whole genome shotgun (WGS) entry which is preliminary data.</text>
</comment>